<organism evidence="7">
    <name type="scientific">candidate division WOR-3 bacterium</name>
    <dbReference type="NCBI Taxonomy" id="2052148"/>
    <lineage>
        <taxon>Bacteria</taxon>
        <taxon>Bacteria division WOR-3</taxon>
    </lineage>
</organism>
<accession>A0A7C4TCH9</accession>
<keyword evidence="5 6" id="KW-0472">Membrane</keyword>
<protein>
    <submittedName>
        <fullName evidence="7">LemA family protein</fullName>
    </submittedName>
</protein>
<comment type="caution">
    <text evidence="7">The sequence shown here is derived from an EMBL/GenBank/DDBJ whole genome shotgun (WGS) entry which is preliminary data.</text>
</comment>
<dbReference type="PANTHER" id="PTHR34478:SF2">
    <property type="entry name" value="MEMBRANE PROTEIN"/>
    <property type="match status" value="1"/>
</dbReference>
<evidence type="ECO:0000256" key="2">
    <source>
        <dbReference type="ARBA" id="ARBA00008854"/>
    </source>
</evidence>
<comment type="similarity">
    <text evidence="2">Belongs to the LemA family.</text>
</comment>
<dbReference type="InterPro" id="IPR023353">
    <property type="entry name" value="LemA-like_dom_sf"/>
</dbReference>
<evidence type="ECO:0000256" key="1">
    <source>
        <dbReference type="ARBA" id="ARBA00004167"/>
    </source>
</evidence>
<keyword evidence="3 6" id="KW-0812">Transmembrane</keyword>
<keyword evidence="4 6" id="KW-1133">Transmembrane helix</keyword>
<dbReference type="Pfam" id="PF04011">
    <property type="entry name" value="LemA"/>
    <property type="match status" value="1"/>
</dbReference>
<name>A0A7C4TCH9_UNCW3</name>
<dbReference type="PANTHER" id="PTHR34478">
    <property type="entry name" value="PROTEIN LEMA"/>
    <property type="match status" value="1"/>
</dbReference>
<evidence type="ECO:0000256" key="3">
    <source>
        <dbReference type="ARBA" id="ARBA00022692"/>
    </source>
</evidence>
<dbReference type="AlphaFoldDB" id="A0A7C4TCH9"/>
<reference evidence="7" key="1">
    <citation type="journal article" date="2020" name="mSystems">
        <title>Genome- and Community-Level Interaction Insights into Carbon Utilization and Element Cycling Functions of Hydrothermarchaeota in Hydrothermal Sediment.</title>
        <authorList>
            <person name="Zhou Z."/>
            <person name="Liu Y."/>
            <person name="Xu W."/>
            <person name="Pan J."/>
            <person name="Luo Z.H."/>
            <person name="Li M."/>
        </authorList>
    </citation>
    <scope>NUCLEOTIDE SEQUENCE [LARGE SCALE GENOMIC DNA]</scope>
    <source>
        <strain evidence="7">SpSt-774</strain>
    </source>
</reference>
<proteinExistence type="inferred from homology"/>
<feature type="transmembrane region" description="Helical" evidence="6">
    <location>
        <begin position="6"/>
        <end position="26"/>
    </location>
</feature>
<evidence type="ECO:0000256" key="5">
    <source>
        <dbReference type="ARBA" id="ARBA00023136"/>
    </source>
</evidence>
<evidence type="ECO:0000256" key="4">
    <source>
        <dbReference type="ARBA" id="ARBA00022989"/>
    </source>
</evidence>
<evidence type="ECO:0000256" key="6">
    <source>
        <dbReference type="SAM" id="Phobius"/>
    </source>
</evidence>
<dbReference type="Gene3D" id="1.20.1440.20">
    <property type="entry name" value="LemA-like domain"/>
    <property type="match status" value="1"/>
</dbReference>
<comment type="subcellular location">
    <subcellularLocation>
        <location evidence="1">Membrane</location>
        <topology evidence="1">Single-pass membrane protein</topology>
    </subcellularLocation>
</comment>
<gene>
    <name evidence="7" type="ORF">ENV60_05465</name>
</gene>
<dbReference type="SUPFAM" id="SSF140478">
    <property type="entry name" value="LemA-like"/>
    <property type="match status" value="1"/>
</dbReference>
<dbReference type="GO" id="GO:0016020">
    <property type="term" value="C:membrane"/>
    <property type="evidence" value="ECO:0007669"/>
    <property type="project" value="UniProtKB-SubCell"/>
</dbReference>
<sequence>MGGQMLIILIIIILLVLWFVAIYNSLITKRTRVDNGWAQIDVQLKRRYDLIPNLVETVKGYAAHEKEVLEKVAELRSRAMGATNPKEIADANNMLSATLKTLFAVAENYPQLKANENFMRLQEELTATENKIAFARQFYNDVVMDYNMTIQKFPQTIIASMFNFKPREFFTAPAEEREAVRVNF</sequence>
<evidence type="ECO:0000313" key="7">
    <source>
        <dbReference type="EMBL" id="HGV97726.1"/>
    </source>
</evidence>
<dbReference type="InterPro" id="IPR007156">
    <property type="entry name" value="MamQ_LemA"/>
</dbReference>
<dbReference type="EMBL" id="DTGZ01000100">
    <property type="protein sequence ID" value="HGV97726.1"/>
    <property type="molecule type" value="Genomic_DNA"/>
</dbReference>